<dbReference type="EMBL" id="CP069043">
    <property type="protein sequence ID" value="QRD06609.1"/>
    <property type="molecule type" value="Genomic_DNA"/>
</dbReference>
<evidence type="ECO:0000256" key="2">
    <source>
        <dbReference type="ARBA" id="ARBA00022898"/>
    </source>
</evidence>
<dbReference type="InterPro" id="IPR005814">
    <property type="entry name" value="Aminotrans_3"/>
</dbReference>
<dbReference type="InterPro" id="IPR015424">
    <property type="entry name" value="PyrdxlP-dep_Trfase"/>
</dbReference>
<dbReference type="Proteomes" id="UP000663193">
    <property type="component" value="Chromosome 21"/>
</dbReference>
<dbReference type="GO" id="GO:0008483">
    <property type="term" value="F:transaminase activity"/>
    <property type="evidence" value="ECO:0007669"/>
    <property type="project" value="InterPro"/>
</dbReference>
<keyword evidence="5" id="KW-1185">Reference proteome</keyword>
<sequence length="436" mass="47311">MTSTSDLAQGYEKSLTMKLEELERWYIKTNPGSAAIFNTATSVMPGGNTRTVLHHTPFPLVLESGKGTMVTSKDSKEYIDFVSEYSAAMYGHSHPKLHEAINEAMERGMQLGSVMGKEAEFATLIQKRFPSMELMRFTNSGTEATTMAVAAALAFTGRKKLIVFRNGYHGSTLSFGDSSGPNLNLPHDIIIAPYNDIATTQPLITTDIGAIIVEPLQSAGGCIPGTCEFLHFLRDAATASGAILIFDEIVTSRLDYHGMQGYWDITPDMTTLGKYIGGGFSFGCFGGRRDIMAQFDPRHAGHLSHSGTYNNNVFTMLAGIAGAKLITPEEIARINTLGDRTRKGIQDIVDAKGVAGFKAVGFGSAVGMQIQGSAAGVMRDVIYFHLLRQGIVIARRGFLMFNLMHTDEHVDEFLSCFAKTIEYCGSTSTTESDEVA</sequence>
<keyword evidence="2 3" id="KW-0663">Pyridoxal phosphate</keyword>
<comment type="cofactor">
    <cofactor evidence="1">
        <name>pyridoxal 5'-phosphate</name>
        <dbReference type="ChEBI" id="CHEBI:597326"/>
    </cofactor>
</comment>
<dbReference type="SUPFAM" id="SSF53383">
    <property type="entry name" value="PLP-dependent transferases"/>
    <property type="match status" value="1"/>
</dbReference>
<evidence type="ECO:0000256" key="1">
    <source>
        <dbReference type="ARBA" id="ARBA00001933"/>
    </source>
</evidence>
<protein>
    <recommendedName>
        <fullName evidence="6">Glutamate-1-semialdehyde 2,1-aminomutase</fullName>
    </recommendedName>
</protein>
<dbReference type="Gene3D" id="3.40.640.10">
    <property type="entry name" value="Type I PLP-dependent aspartate aminotransferase-like (Major domain)"/>
    <property type="match status" value="1"/>
</dbReference>
<comment type="similarity">
    <text evidence="3">Belongs to the class-III pyridoxal-phosphate-dependent aminotransferase family.</text>
</comment>
<dbReference type="GO" id="GO:0030170">
    <property type="term" value="F:pyridoxal phosphate binding"/>
    <property type="evidence" value="ECO:0007669"/>
    <property type="project" value="InterPro"/>
</dbReference>
<evidence type="ECO:0000256" key="3">
    <source>
        <dbReference type="RuleBase" id="RU003560"/>
    </source>
</evidence>
<dbReference type="RefSeq" id="XP_001803721.1">
    <property type="nucleotide sequence ID" value="XM_001803669.1"/>
</dbReference>
<dbReference type="AlphaFoldDB" id="A0A7U2IB47"/>
<dbReference type="InterPro" id="IPR015422">
    <property type="entry name" value="PyrdxlP-dep_Trfase_small"/>
</dbReference>
<gene>
    <name evidence="4" type="ORF">JI435_135130</name>
</gene>
<evidence type="ECO:0000313" key="5">
    <source>
        <dbReference type="Proteomes" id="UP000663193"/>
    </source>
</evidence>
<name>A0A7U2IB47_PHANO</name>
<dbReference type="Gene3D" id="3.90.1150.10">
    <property type="entry name" value="Aspartate Aminotransferase, domain 1"/>
    <property type="match status" value="1"/>
</dbReference>
<accession>A0A7U2IB47</accession>
<evidence type="ECO:0008006" key="6">
    <source>
        <dbReference type="Google" id="ProtNLM"/>
    </source>
</evidence>
<dbReference type="OrthoDB" id="425114at2759"/>
<proteinExistence type="inferred from homology"/>
<dbReference type="Pfam" id="PF00202">
    <property type="entry name" value="Aminotran_3"/>
    <property type="match status" value="1"/>
</dbReference>
<dbReference type="VEuPathDB" id="FungiDB:JI435_135130"/>
<dbReference type="KEGG" id="pno:SNOG_13513"/>
<dbReference type="PANTHER" id="PTHR43713:SF3">
    <property type="entry name" value="GLUTAMATE-1-SEMIALDEHYDE 2,1-AMINOMUTASE 1, CHLOROPLASTIC-RELATED"/>
    <property type="match status" value="1"/>
</dbReference>
<organism evidence="4 5">
    <name type="scientific">Phaeosphaeria nodorum (strain SN15 / ATCC MYA-4574 / FGSC 10173)</name>
    <name type="common">Glume blotch fungus</name>
    <name type="synonym">Parastagonospora nodorum</name>
    <dbReference type="NCBI Taxonomy" id="321614"/>
    <lineage>
        <taxon>Eukaryota</taxon>
        <taxon>Fungi</taxon>
        <taxon>Dikarya</taxon>
        <taxon>Ascomycota</taxon>
        <taxon>Pezizomycotina</taxon>
        <taxon>Dothideomycetes</taxon>
        <taxon>Pleosporomycetidae</taxon>
        <taxon>Pleosporales</taxon>
        <taxon>Pleosporineae</taxon>
        <taxon>Phaeosphaeriaceae</taxon>
        <taxon>Parastagonospora</taxon>
    </lineage>
</organism>
<dbReference type="PANTHER" id="PTHR43713">
    <property type="entry name" value="GLUTAMATE-1-SEMIALDEHYDE 2,1-AMINOMUTASE"/>
    <property type="match status" value="1"/>
</dbReference>
<evidence type="ECO:0000313" key="4">
    <source>
        <dbReference type="EMBL" id="QRD06609.1"/>
    </source>
</evidence>
<dbReference type="OMA" id="RDICDAN"/>
<reference evidence="5" key="1">
    <citation type="journal article" date="2021" name="BMC Genomics">
        <title>Chromosome-level genome assembly and manually-curated proteome of model necrotroph Parastagonospora nodorum Sn15 reveals a genome-wide trove of candidate effector homologs, and redundancy of virulence-related functions within an accessory chromosome.</title>
        <authorList>
            <person name="Bertazzoni S."/>
            <person name="Jones D.A.B."/>
            <person name="Phan H.T."/>
            <person name="Tan K.-C."/>
            <person name="Hane J.K."/>
        </authorList>
    </citation>
    <scope>NUCLEOTIDE SEQUENCE [LARGE SCALE GENOMIC DNA]</scope>
    <source>
        <strain evidence="5">SN15 / ATCC MYA-4574 / FGSC 10173)</strain>
    </source>
</reference>
<dbReference type="InterPro" id="IPR015421">
    <property type="entry name" value="PyrdxlP-dep_Trfase_major"/>
</dbReference>